<dbReference type="RefSeq" id="XP_013387148.1">
    <property type="nucleotide sequence ID" value="XM_013531694.1"/>
</dbReference>
<name>A0A1S3HM28_LINAN</name>
<dbReference type="Proteomes" id="UP000085678">
    <property type="component" value="Unplaced"/>
</dbReference>
<dbReference type="EC" id="1.5.1.3" evidence="2"/>
<dbReference type="InterPro" id="IPR024072">
    <property type="entry name" value="DHFR-like_dom_sf"/>
</dbReference>
<accession>A0A1S3HM28</accession>
<dbReference type="PRINTS" id="PR00070">
    <property type="entry name" value="DHFR"/>
</dbReference>
<dbReference type="GeneID" id="106156436"/>
<evidence type="ECO:0000259" key="7">
    <source>
        <dbReference type="PROSITE" id="PS51330"/>
    </source>
</evidence>
<dbReference type="InParanoid" id="A0A1S3HM28"/>
<evidence type="ECO:0000256" key="4">
    <source>
        <dbReference type="ARBA" id="ARBA00022857"/>
    </source>
</evidence>
<dbReference type="GO" id="GO:0050661">
    <property type="term" value="F:NADP binding"/>
    <property type="evidence" value="ECO:0007669"/>
    <property type="project" value="InterPro"/>
</dbReference>
<gene>
    <name evidence="9" type="primary">LOC106156436</name>
</gene>
<dbReference type="GO" id="GO:0046654">
    <property type="term" value="P:tetrahydrofolate biosynthetic process"/>
    <property type="evidence" value="ECO:0007669"/>
    <property type="project" value="InterPro"/>
</dbReference>
<dbReference type="GO" id="GO:0006730">
    <property type="term" value="P:one-carbon metabolic process"/>
    <property type="evidence" value="ECO:0007669"/>
    <property type="project" value="UniProtKB-KW"/>
</dbReference>
<dbReference type="Gene3D" id="3.40.430.10">
    <property type="entry name" value="Dihydrofolate Reductase, subunit A"/>
    <property type="match status" value="1"/>
</dbReference>
<keyword evidence="3" id="KW-0554">One-carbon metabolism</keyword>
<protein>
    <recommendedName>
        <fullName evidence="2">dihydrofolate reductase</fullName>
        <ecNumber evidence="2">1.5.1.3</ecNumber>
    </recommendedName>
</protein>
<comment type="catalytic activity">
    <reaction evidence="6">
        <text>(6S)-5,6,7,8-tetrahydrofolate + NADP(+) = 7,8-dihydrofolate + NADPH + H(+)</text>
        <dbReference type="Rhea" id="RHEA:15009"/>
        <dbReference type="ChEBI" id="CHEBI:15378"/>
        <dbReference type="ChEBI" id="CHEBI:57451"/>
        <dbReference type="ChEBI" id="CHEBI:57453"/>
        <dbReference type="ChEBI" id="CHEBI:57783"/>
        <dbReference type="ChEBI" id="CHEBI:58349"/>
        <dbReference type="EC" id="1.5.1.3"/>
    </reaction>
</comment>
<evidence type="ECO:0000313" key="9">
    <source>
        <dbReference type="RefSeq" id="XP_013387148.1"/>
    </source>
</evidence>
<dbReference type="SUPFAM" id="SSF53597">
    <property type="entry name" value="Dihydrofolate reductase-like"/>
    <property type="match status" value="1"/>
</dbReference>
<proteinExistence type="predicted"/>
<evidence type="ECO:0000256" key="1">
    <source>
        <dbReference type="ARBA" id="ARBA00004903"/>
    </source>
</evidence>
<evidence type="ECO:0000256" key="5">
    <source>
        <dbReference type="ARBA" id="ARBA00023002"/>
    </source>
</evidence>
<feature type="domain" description="DHFR" evidence="7">
    <location>
        <begin position="1"/>
        <end position="169"/>
    </location>
</feature>
<keyword evidence="4" id="KW-0521">NADP</keyword>
<dbReference type="InterPro" id="IPR001796">
    <property type="entry name" value="DHFR_dom"/>
</dbReference>
<dbReference type="PANTHER" id="PTHR48069">
    <property type="entry name" value="DIHYDROFOLATE REDUCTASE"/>
    <property type="match status" value="1"/>
</dbReference>
<dbReference type="GO" id="GO:0046655">
    <property type="term" value="P:folic acid metabolic process"/>
    <property type="evidence" value="ECO:0007669"/>
    <property type="project" value="TreeGrafter"/>
</dbReference>
<dbReference type="InterPro" id="IPR012259">
    <property type="entry name" value="DHFR"/>
</dbReference>
<dbReference type="OrthoDB" id="4664297at2759"/>
<dbReference type="GO" id="GO:0005739">
    <property type="term" value="C:mitochondrion"/>
    <property type="evidence" value="ECO:0007669"/>
    <property type="project" value="TreeGrafter"/>
</dbReference>
<dbReference type="CDD" id="cd00209">
    <property type="entry name" value="DHFR"/>
    <property type="match status" value="1"/>
</dbReference>
<keyword evidence="8" id="KW-1185">Reference proteome</keyword>
<keyword evidence="5" id="KW-0560">Oxidoreductase</keyword>
<dbReference type="STRING" id="7574.A0A1S3HM28"/>
<evidence type="ECO:0000256" key="2">
    <source>
        <dbReference type="ARBA" id="ARBA00012856"/>
    </source>
</evidence>
<organism evidence="8 9">
    <name type="scientific">Lingula anatina</name>
    <name type="common">Brachiopod</name>
    <name type="synonym">Lingula unguis</name>
    <dbReference type="NCBI Taxonomy" id="7574"/>
    <lineage>
        <taxon>Eukaryota</taxon>
        <taxon>Metazoa</taxon>
        <taxon>Spiralia</taxon>
        <taxon>Lophotrochozoa</taxon>
        <taxon>Brachiopoda</taxon>
        <taxon>Linguliformea</taxon>
        <taxon>Lingulata</taxon>
        <taxon>Lingulida</taxon>
        <taxon>Linguloidea</taxon>
        <taxon>Lingulidae</taxon>
        <taxon>Lingula</taxon>
    </lineage>
</organism>
<evidence type="ECO:0000256" key="3">
    <source>
        <dbReference type="ARBA" id="ARBA00022563"/>
    </source>
</evidence>
<dbReference type="PANTHER" id="PTHR48069:SF3">
    <property type="entry name" value="DIHYDROFOLATE REDUCTASE"/>
    <property type="match status" value="1"/>
</dbReference>
<evidence type="ECO:0000256" key="6">
    <source>
        <dbReference type="ARBA" id="ARBA00048873"/>
    </source>
</evidence>
<sequence>MCSNRGIGKNGRIAWPYIKGDYEHYINLTSDVSDPGKKCVHIKGKVTWEETGLEEKSNPSVINVVISRSMNERPEYVEYIARSLDDAVQYVTSPPLCDQVEKIWVMGGEMVFKEAIGCTNCRRIYLTKIYRDFDADTFFPPFEDIYHEIETSDVLQDSGIKYQFLVFERSTISDRIRNYLKNK</sequence>
<dbReference type="PROSITE" id="PS51330">
    <property type="entry name" value="DHFR_2"/>
    <property type="match status" value="1"/>
</dbReference>
<dbReference type="KEGG" id="lak:106156436"/>
<dbReference type="GO" id="GO:0004146">
    <property type="term" value="F:dihydrofolate reductase activity"/>
    <property type="evidence" value="ECO:0007669"/>
    <property type="project" value="UniProtKB-EC"/>
</dbReference>
<dbReference type="AlphaFoldDB" id="A0A1S3HM28"/>
<comment type="pathway">
    <text evidence="1">Cofactor biosynthesis; tetrahydrofolate biosynthesis; 5,6,7,8-tetrahydrofolate from 7,8-dihydrofolate: step 1/1.</text>
</comment>
<dbReference type="GO" id="GO:0046452">
    <property type="term" value="P:dihydrofolate metabolic process"/>
    <property type="evidence" value="ECO:0007669"/>
    <property type="project" value="TreeGrafter"/>
</dbReference>
<evidence type="ECO:0000313" key="8">
    <source>
        <dbReference type="Proteomes" id="UP000085678"/>
    </source>
</evidence>
<reference evidence="9" key="1">
    <citation type="submission" date="2025-08" db="UniProtKB">
        <authorList>
            <consortium name="RefSeq"/>
        </authorList>
    </citation>
    <scope>IDENTIFICATION</scope>
    <source>
        <tissue evidence="9">Gonads</tissue>
    </source>
</reference>
<dbReference type="Pfam" id="PF00186">
    <property type="entry name" value="DHFR_1"/>
    <property type="match status" value="1"/>
</dbReference>